<feature type="compositionally biased region" description="Polar residues" evidence="1">
    <location>
        <begin position="51"/>
        <end position="69"/>
    </location>
</feature>
<dbReference type="EMBL" id="NJET01000059">
    <property type="protein sequence ID" value="PHH62971.1"/>
    <property type="molecule type" value="Genomic_DNA"/>
</dbReference>
<dbReference type="AlphaFoldDB" id="A0A2C5Y7X0"/>
<evidence type="ECO:0000256" key="1">
    <source>
        <dbReference type="SAM" id="MobiDB-lite"/>
    </source>
</evidence>
<protein>
    <submittedName>
        <fullName evidence="2">Uncharacterized protein</fullName>
    </submittedName>
</protein>
<proteinExistence type="predicted"/>
<reference evidence="2 3" key="1">
    <citation type="submission" date="2017-06" db="EMBL/GenBank/DDBJ databases">
        <title>Ant-infecting Ophiocordyceps genomes reveal a high diversity of potential behavioral manipulation genes and a possible major role for enterotoxins.</title>
        <authorList>
            <person name="De Bekker C."/>
            <person name="Evans H.C."/>
            <person name="Brachmann A."/>
            <person name="Hughes D.P."/>
        </authorList>
    </citation>
    <scope>NUCLEOTIDE SEQUENCE [LARGE SCALE GENOMIC DNA]</scope>
    <source>
        <strain evidence="2 3">Map64</strain>
    </source>
</reference>
<dbReference type="STRING" id="1399860.A0A2C5Y7X0"/>
<accession>A0A2C5Y7X0</accession>
<name>A0A2C5Y7X0_9HYPO</name>
<evidence type="ECO:0000313" key="3">
    <source>
        <dbReference type="Proteomes" id="UP000226192"/>
    </source>
</evidence>
<gene>
    <name evidence="2" type="ORF">CDD81_6396</name>
</gene>
<dbReference type="Proteomes" id="UP000226192">
    <property type="component" value="Unassembled WGS sequence"/>
</dbReference>
<dbReference type="OrthoDB" id="3993201at2759"/>
<comment type="caution">
    <text evidence="2">The sequence shown here is derived from an EMBL/GenBank/DDBJ whole genome shotgun (WGS) entry which is preliminary data.</text>
</comment>
<organism evidence="2 3">
    <name type="scientific">Ophiocordyceps australis</name>
    <dbReference type="NCBI Taxonomy" id="1399860"/>
    <lineage>
        <taxon>Eukaryota</taxon>
        <taxon>Fungi</taxon>
        <taxon>Dikarya</taxon>
        <taxon>Ascomycota</taxon>
        <taxon>Pezizomycotina</taxon>
        <taxon>Sordariomycetes</taxon>
        <taxon>Hypocreomycetidae</taxon>
        <taxon>Hypocreales</taxon>
        <taxon>Ophiocordycipitaceae</taxon>
        <taxon>Ophiocordyceps</taxon>
    </lineage>
</organism>
<evidence type="ECO:0000313" key="2">
    <source>
        <dbReference type="EMBL" id="PHH62971.1"/>
    </source>
</evidence>
<feature type="region of interest" description="Disordered" evidence="1">
    <location>
        <begin position="51"/>
        <end position="70"/>
    </location>
</feature>
<sequence length="216" mass="23200">MSRITAPVIKLGRALGASQSPLLDSSAHVAGASLMPKYAELLGNRRTSEYYDSSRTMTTTHRPTPQPSIVNRPRPIMQTFHSSTVSSMQLHHAPSTNLDAALLPSMGRLFVSSRPDDALRVPLLPDNYGAVHDSLDSDVSSDTPTITIIAADPDNVLPAAPLSGIEAIGLDGVDLKFAHETPDRNSSQEQQSQGMIRDLWKGMVEDILGPAQKPAV</sequence>
<keyword evidence="3" id="KW-1185">Reference proteome</keyword>